<gene>
    <name evidence="2" type="ORF">DFH08DRAFT_887553</name>
</gene>
<dbReference type="EMBL" id="JARIHO010000046">
    <property type="protein sequence ID" value="KAJ7323655.1"/>
    <property type="molecule type" value="Genomic_DNA"/>
</dbReference>
<name>A0AAD7EHI5_9AGAR</name>
<keyword evidence="3" id="KW-1185">Reference proteome</keyword>
<protein>
    <submittedName>
        <fullName evidence="2">Uncharacterized protein</fullName>
    </submittedName>
</protein>
<feature type="chain" id="PRO_5042258910" evidence="1">
    <location>
        <begin position="20"/>
        <end position="130"/>
    </location>
</feature>
<evidence type="ECO:0000313" key="3">
    <source>
        <dbReference type="Proteomes" id="UP001218218"/>
    </source>
</evidence>
<reference evidence="2" key="1">
    <citation type="submission" date="2023-03" db="EMBL/GenBank/DDBJ databases">
        <title>Massive genome expansion in bonnet fungi (Mycena s.s.) driven by repeated elements and novel gene families across ecological guilds.</title>
        <authorList>
            <consortium name="Lawrence Berkeley National Laboratory"/>
            <person name="Harder C.B."/>
            <person name="Miyauchi S."/>
            <person name="Viragh M."/>
            <person name="Kuo A."/>
            <person name="Thoen E."/>
            <person name="Andreopoulos B."/>
            <person name="Lu D."/>
            <person name="Skrede I."/>
            <person name="Drula E."/>
            <person name="Henrissat B."/>
            <person name="Morin E."/>
            <person name="Kohler A."/>
            <person name="Barry K."/>
            <person name="LaButti K."/>
            <person name="Morin E."/>
            <person name="Salamov A."/>
            <person name="Lipzen A."/>
            <person name="Mereny Z."/>
            <person name="Hegedus B."/>
            <person name="Baldrian P."/>
            <person name="Stursova M."/>
            <person name="Weitz H."/>
            <person name="Taylor A."/>
            <person name="Grigoriev I.V."/>
            <person name="Nagy L.G."/>
            <person name="Martin F."/>
            <person name="Kauserud H."/>
        </authorList>
    </citation>
    <scope>NUCLEOTIDE SEQUENCE</scope>
    <source>
        <strain evidence="2">CBHHK002</strain>
    </source>
</reference>
<evidence type="ECO:0000256" key="1">
    <source>
        <dbReference type="SAM" id="SignalP"/>
    </source>
</evidence>
<sequence length="130" mass="12611">MVRTLTLFVAAMAATFVSAAPLGARHRGQKLGALAATPTAPAAVGAAAAGVDASITAAAAAASASAAAVQQALIDNNTIPGEAFASPEFQGEEAFLDTKIALEGQAGEDDAAAADREALSELNQAAGGGF</sequence>
<comment type="caution">
    <text evidence="2">The sequence shown here is derived from an EMBL/GenBank/DDBJ whole genome shotgun (WGS) entry which is preliminary data.</text>
</comment>
<dbReference type="Proteomes" id="UP001218218">
    <property type="component" value="Unassembled WGS sequence"/>
</dbReference>
<organism evidence="2 3">
    <name type="scientific">Mycena albidolilacea</name>
    <dbReference type="NCBI Taxonomy" id="1033008"/>
    <lineage>
        <taxon>Eukaryota</taxon>
        <taxon>Fungi</taxon>
        <taxon>Dikarya</taxon>
        <taxon>Basidiomycota</taxon>
        <taxon>Agaricomycotina</taxon>
        <taxon>Agaricomycetes</taxon>
        <taxon>Agaricomycetidae</taxon>
        <taxon>Agaricales</taxon>
        <taxon>Marasmiineae</taxon>
        <taxon>Mycenaceae</taxon>
        <taxon>Mycena</taxon>
    </lineage>
</organism>
<keyword evidence="1" id="KW-0732">Signal</keyword>
<accession>A0AAD7EHI5</accession>
<proteinExistence type="predicted"/>
<dbReference type="AlphaFoldDB" id="A0AAD7EHI5"/>
<evidence type="ECO:0000313" key="2">
    <source>
        <dbReference type="EMBL" id="KAJ7323655.1"/>
    </source>
</evidence>
<feature type="signal peptide" evidence="1">
    <location>
        <begin position="1"/>
        <end position="19"/>
    </location>
</feature>